<feature type="domain" description="DUF83" evidence="10">
    <location>
        <begin position="19"/>
        <end position="189"/>
    </location>
</feature>
<evidence type="ECO:0000256" key="8">
    <source>
        <dbReference type="ARBA" id="ARBA00023211"/>
    </source>
</evidence>
<evidence type="ECO:0000256" key="6">
    <source>
        <dbReference type="ARBA" id="ARBA00023014"/>
    </source>
</evidence>
<comment type="cofactor">
    <cofactor evidence="9">
        <name>Mg(2+)</name>
        <dbReference type="ChEBI" id="CHEBI:18420"/>
    </cofactor>
    <cofactor evidence="9">
        <name>Mn(2+)</name>
        <dbReference type="ChEBI" id="CHEBI:29035"/>
    </cofactor>
    <text evidence="9">Mg(2+) or Mn(2+) required for ssDNA cleavage activity.</text>
</comment>
<evidence type="ECO:0000313" key="11">
    <source>
        <dbReference type="EMBL" id="RVW02205.1"/>
    </source>
</evidence>
<accession>A0A438AU60</accession>
<comment type="function">
    <text evidence="9">CRISPR (clustered regularly interspaced short palindromic repeat) is an adaptive immune system that provides protection against mobile genetic elements (viruses, transposable elements and conjugative plasmids). CRISPR clusters contain sequences complementary to antecedent mobile elements and target invading nucleic acids. CRISPR clusters are transcribed and processed into CRISPR RNA (crRNA).</text>
</comment>
<comment type="similarity">
    <text evidence="9">Belongs to the CRISPR-associated exonuclease Cas4 family.</text>
</comment>
<dbReference type="Gene3D" id="3.90.320.10">
    <property type="match status" value="1"/>
</dbReference>
<evidence type="ECO:0000256" key="5">
    <source>
        <dbReference type="ARBA" id="ARBA00023004"/>
    </source>
</evidence>
<dbReference type="EMBL" id="RKLO01000004">
    <property type="protein sequence ID" value="RVW02205.1"/>
    <property type="molecule type" value="Genomic_DNA"/>
</dbReference>
<reference evidence="11 12" key="1">
    <citation type="submission" date="2018-11" db="EMBL/GenBank/DDBJ databases">
        <title>Rhodococcus spongicola sp. nov. and Rhodococcus xishaensis sp. nov. from marine sponges.</title>
        <authorList>
            <person name="Li L."/>
            <person name="Lin H.W."/>
        </authorList>
    </citation>
    <scope>NUCLEOTIDE SEQUENCE [LARGE SCALE GENOMIC DNA]</scope>
    <source>
        <strain evidence="11 12">LHW51113</strain>
    </source>
</reference>
<dbReference type="AlphaFoldDB" id="A0A438AU60"/>
<dbReference type="InterPro" id="IPR011604">
    <property type="entry name" value="PDDEXK-like_dom_sf"/>
</dbReference>
<dbReference type="RefSeq" id="WP_127954913.1">
    <property type="nucleotide sequence ID" value="NZ_RKLO01000004.1"/>
</dbReference>
<keyword evidence="7 9" id="KW-0051">Antiviral defense</keyword>
<dbReference type="InterPro" id="IPR013343">
    <property type="entry name" value="CRISPR-assoc_prot_Cas4"/>
</dbReference>
<dbReference type="Pfam" id="PF01930">
    <property type="entry name" value="Cas_Cas4"/>
    <property type="match status" value="1"/>
</dbReference>
<dbReference type="InterPro" id="IPR022765">
    <property type="entry name" value="Dna2/Cas4_DUF83"/>
</dbReference>
<keyword evidence="5 9" id="KW-0408">Iron</keyword>
<evidence type="ECO:0000256" key="9">
    <source>
        <dbReference type="RuleBase" id="RU365022"/>
    </source>
</evidence>
<sequence length="213" mass="23207">MTGIADDATELRSVPLAGLEHVEYCERQAALIQIEGIWSENIHTVRGDLVHKGVDLPGVRSRKGINGIRALPVFSSELGLHGVCDLVEFSGNHAVPVEYKAGAYRAGGPADVQLAGQAACLTGAGFAVPVGYVYSAADRHRHAVPITDDLLDRMRRAADRLRALLEHDQLPRARNDARCRRCSLRDDCLPTLTHRADPPVDLFTPRPLGGWHD</sequence>
<evidence type="ECO:0000256" key="2">
    <source>
        <dbReference type="ARBA" id="ARBA00022723"/>
    </source>
</evidence>
<keyword evidence="2 9" id="KW-0479">Metal-binding</keyword>
<keyword evidence="8 9" id="KW-0464">Manganese</keyword>
<evidence type="ECO:0000256" key="7">
    <source>
        <dbReference type="ARBA" id="ARBA00023118"/>
    </source>
</evidence>
<dbReference type="EC" id="3.1.12.1" evidence="9"/>
<organism evidence="11 12">
    <name type="scientific">Rhodococcus xishaensis</name>
    <dbReference type="NCBI Taxonomy" id="2487364"/>
    <lineage>
        <taxon>Bacteria</taxon>
        <taxon>Bacillati</taxon>
        <taxon>Actinomycetota</taxon>
        <taxon>Actinomycetes</taxon>
        <taxon>Mycobacteriales</taxon>
        <taxon>Nocardiaceae</taxon>
        <taxon>Rhodococcus</taxon>
    </lineage>
</organism>
<dbReference type="GO" id="GO:0004527">
    <property type="term" value="F:exonuclease activity"/>
    <property type="evidence" value="ECO:0007669"/>
    <property type="project" value="UniProtKB-KW"/>
</dbReference>
<comment type="caution">
    <text evidence="11">The sequence shown here is derived from an EMBL/GenBank/DDBJ whole genome shotgun (WGS) entry which is preliminary data.</text>
</comment>
<dbReference type="GO" id="GO:0046872">
    <property type="term" value="F:metal ion binding"/>
    <property type="evidence" value="ECO:0007669"/>
    <property type="project" value="UniProtKB-KW"/>
</dbReference>
<comment type="cofactor">
    <cofactor evidence="9">
        <name>iron-sulfur cluster</name>
        <dbReference type="ChEBI" id="CHEBI:30408"/>
    </cofactor>
</comment>
<keyword evidence="1 9" id="KW-0540">Nuclease</keyword>
<keyword evidence="3 9" id="KW-0378">Hydrolase</keyword>
<evidence type="ECO:0000256" key="3">
    <source>
        <dbReference type="ARBA" id="ARBA00022801"/>
    </source>
</evidence>
<dbReference type="GO" id="GO:0051607">
    <property type="term" value="P:defense response to virus"/>
    <property type="evidence" value="ECO:0007669"/>
    <property type="project" value="UniProtKB-KW"/>
</dbReference>
<proteinExistence type="inferred from homology"/>
<evidence type="ECO:0000256" key="4">
    <source>
        <dbReference type="ARBA" id="ARBA00022839"/>
    </source>
</evidence>
<name>A0A438AU60_9NOCA</name>
<keyword evidence="6 9" id="KW-0411">Iron-sulfur</keyword>
<dbReference type="Proteomes" id="UP000283479">
    <property type="component" value="Unassembled WGS sequence"/>
</dbReference>
<keyword evidence="12" id="KW-1185">Reference proteome</keyword>
<evidence type="ECO:0000259" key="10">
    <source>
        <dbReference type="Pfam" id="PF01930"/>
    </source>
</evidence>
<evidence type="ECO:0000313" key="12">
    <source>
        <dbReference type="Proteomes" id="UP000283479"/>
    </source>
</evidence>
<dbReference type="OrthoDB" id="9781776at2"/>
<evidence type="ECO:0000256" key="1">
    <source>
        <dbReference type="ARBA" id="ARBA00022722"/>
    </source>
</evidence>
<gene>
    <name evidence="11" type="primary">cas4</name>
    <name evidence="11" type="ORF">EGT50_11140</name>
</gene>
<keyword evidence="4 9" id="KW-0269">Exonuclease</keyword>
<protein>
    <recommendedName>
        <fullName evidence="9">CRISPR-associated exonuclease Cas4</fullName>
        <ecNumber evidence="9">3.1.12.1</ecNumber>
    </recommendedName>
</protein>
<dbReference type="NCBIfam" id="TIGR00372">
    <property type="entry name" value="cas4"/>
    <property type="match status" value="1"/>
</dbReference>
<dbReference type="GO" id="GO:0051536">
    <property type="term" value="F:iron-sulfur cluster binding"/>
    <property type="evidence" value="ECO:0007669"/>
    <property type="project" value="UniProtKB-KW"/>
</dbReference>